<dbReference type="EMBL" id="FQUS01000015">
    <property type="protein sequence ID" value="SHF91515.1"/>
    <property type="molecule type" value="Genomic_DNA"/>
</dbReference>
<evidence type="ECO:0000259" key="1">
    <source>
        <dbReference type="Pfam" id="PF13568"/>
    </source>
</evidence>
<dbReference type="SUPFAM" id="SSF56925">
    <property type="entry name" value="OMPA-like"/>
    <property type="match status" value="1"/>
</dbReference>
<organism evidence="2 3">
    <name type="scientific">Fodinibius roseus</name>
    <dbReference type="NCBI Taxonomy" id="1194090"/>
    <lineage>
        <taxon>Bacteria</taxon>
        <taxon>Pseudomonadati</taxon>
        <taxon>Balneolota</taxon>
        <taxon>Balneolia</taxon>
        <taxon>Balneolales</taxon>
        <taxon>Balneolaceae</taxon>
        <taxon>Fodinibius</taxon>
    </lineage>
</organism>
<dbReference type="STRING" id="1194090.SAMN05443144_11545"/>
<dbReference type="InterPro" id="IPR025665">
    <property type="entry name" value="Beta-barrel_OMP_2"/>
</dbReference>
<name>A0A1M5FJ58_9BACT</name>
<dbReference type="Pfam" id="PF13568">
    <property type="entry name" value="OMP_b-brl_2"/>
    <property type="match status" value="1"/>
</dbReference>
<gene>
    <name evidence="2" type="ORF">SAMN05443144_11545</name>
</gene>
<evidence type="ECO:0000313" key="3">
    <source>
        <dbReference type="Proteomes" id="UP000184041"/>
    </source>
</evidence>
<dbReference type="Proteomes" id="UP000184041">
    <property type="component" value="Unassembled WGS sequence"/>
</dbReference>
<dbReference type="Gene3D" id="2.40.160.20">
    <property type="match status" value="1"/>
</dbReference>
<feature type="domain" description="Outer membrane protein beta-barrel" evidence="1">
    <location>
        <begin position="29"/>
        <end position="198"/>
    </location>
</feature>
<reference evidence="2 3" key="1">
    <citation type="submission" date="2016-11" db="EMBL/GenBank/DDBJ databases">
        <authorList>
            <person name="Jaros S."/>
            <person name="Januszkiewicz K."/>
            <person name="Wedrychowicz H."/>
        </authorList>
    </citation>
    <scope>NUCLEOTIDE SEQUENCE [LARGE SCALE GENOMIC DNA]</scope>
    <source>
        <strain evidence="2 3">DSM 21986</strain>
    </source>
</reference>
<sequence length="218" mass="23775">MLINNIKRISLTFITLIIFILGAGVTSTFAQTHQQEPLTWGLKAGVNVSDFYGDDVGQTDVRGGFSGGILLNYRFNDYWALQPEVIFNMKGADVSSGLIGENGPVDYEFGYLNVPVLAKFYIPTGSLFSPHLYAGPEVGFKLYGDSNSNDIDDELQDAEFGIAFGTGLDYNLGSDPTDFIRTVGLDLRYSLGLTDVFDTSQEPEARNGVFSAALFLGF</sequence>
<proteinExistence type="predicted"/>
<accession>A0A1M5FJ58</accession>
<dbReference type="AlphaFoldDB" id="A0A1M5FJ58"/>
<dbReference type="InterPro" id="IPR011250">
    <property type="entry name" value="OMP/PagP_B-barrel"/>
</dbReference>
<dbReference type="RefSeq" id="WP_170864400.1">
    <property type="nucleotide sequence ID" value="NZ_FQUS01000015.1"/>
</dbReference>
<evidence type="ECO:0000313" key="2">
    <source>
        <dbReference type="EMBL" id="SHF91515.1"/>
    </source>
</evidence>
<protein>
    <submittedName>
        <fullName evidence="2">Outer membrane protein beta-barrel domain-containing protein</fullName>
    </submittedName>
</protein>
<keyword evidence="3" id="KW-1185">Reference proteome</keyword>